<accession>A0A1X7HNW9</accession>
<gene>
    <name evidence="7" type="ORF">SAMN05661091_4854</name>
</gene>
<reference evidence="7 8" key="1">
    <citation type="submission" date="2017-04" db="EMBL/GenBank/DDBJ databases">
        <authorList>
            <person name="Afonso C.L."/>
            <person name="Miller P.J."/>
            <person name="Scott M.A."/>
            <person name="Spackman E."/>
            <person name="Goraichik I."/>
            <person name="Dimitrov K.M."/>
            <person name="Suarez D.L."/>
            <person name="Swayne D.E."/>
        </authorList>
    </citation>
    <scope>NUCLEOTIDE SEQUENCE [LARGE SCALE GENOMIC DNA]</scope>
    <source>
        <strain evidence="7 8">N3/975</strain>
    </source>
</reference>
<evidence type="ECO:0000256" key="5">
    <source>
        <dbReference type="ARBA" id="ARBA00023136"/>
    </source>
</evidence>
<feature type="transmembrane region" description="Helical" evidence="6">
    <location>
        <begin position="323"/>
        <end position="342"/>
    </location>
</feature>
<dbReference type="AlphaFoldDB" id="A0A1X7HNW9"/>
<keyword evidence="8" id="KW-1185">Reference proteome</keyword>
<dbReference type="GO" id="GO:0005886">
    <property type="term" value="C:plasma membrane"/>
    <property type="evidence" value="ECO:0007669"/>
    <property type="project" value="UniProtKB-SubCell"/>
</dbReference>
<feature type="transmembrane region" description="Helical" evidence="6">
    <location>
        <begin position="12"/>
        <end position="31"/>
    </location>
</feature>
<dbReference type="STRING" id="1313296.SAMN05661091_4854"/>
<dbReference type="InterPro" id="IPR001851">
    <property type="entry name" value="ABC_transp_permease"/>
</dbReference>
<keyword evidence="2" id="KW-1003">Cell membrane</keyword>
<dbReference type="PANTHER" id="PTHR47089">
    <property type="entry name" value="ABC TRANSPORTER, PERMEASE PROTEIN"/>
    <property type="match status" value="1"/>
</dbReference>
<evidence type="ECO:0000256" key="4">
    <source>
        <dbReference type="ARBA" id="ARBA00022989"/>
    </source>
</evidence>
<keyword evidence="3 6" id="KW-0812">Transmembrane</keyword>
<feature type="transmembrane region" description="Helical" evidence="6">
    <location>
        <begin position="240"/>
        <end position="260"/>
    </location>
</feature>
<evidence type="ECO:0000256" key="6">
    <source>
        <dbReference type="SAM" id="Phobius"/>
    </source>
</evidence>
<feature type="transmembrane region" description="Helical" evidence="6">
    <location>
        <begin position="106"/>
        <end position="127"/>
    </location>
</feature>
<dbReference type="CDD" id="cd06580">
    <property type="entry name" value="TM_PBP1_transp_TpRbsC_like"/>
    <property type="match status" value="1"/>
</dbReference>
<dbReference type="RefSeq" id="WP_208915552.1">
    <property type="nucleotide sequence ID" value="NZ_LT840184.1"/>
</dbReference>
<keyword evidence="4 6" id="KW-1133">Transmembrane helix</keyword>
<protein>
    <submittedName>
        <fullName evidence="7">Simple sugar transport system permease protein</fullName>
    </submittedName>
</protein>
<proteinExistence type="predicted"/>
<dbReference type="PANTHER" id="PTHR47089:SF1">
    <property type="entry name" value="GUANOSINE ABC TRANSPORTER PERMEASE PROTEIN NUPP"/>
    <property type="match status" value="1"/>
</dbReference>
<feature type="transmembrane region" description="Helical" evidence="6">
    <location>
        <begin position="139"/>
        <end position="159"/>
    </location>
</feature>
<evidence type="ECO:0000313" key="7">
    <source>
        <dbReference type="EMBL" id="SMF89988.1"/>
    </source>
</evidence>
<keyword evidence="7" id="KW-0813">Transport</keyword>
<feature type="transmembrane region" description="Helical" evidence="6">
    <location>
        <begin position="192"/>
        <end position="210"/>
    </location>
</feature>
<dbReference type="Proteomes" id="UP000192940">
    <property type="component" value="Chromosome I"/>
</dbReference>
<evidence type="ECO:0000256" key="3">
    <source>
        <dbReference type="ARBA" id="ARBA00022692"/>
    </source>
</evidence>
<evidence type="ECO:0000256" key="1">
    <source>
        <dbReference type="ARBA" id="ARBA00004651"/>
    </source>
</evidence>
<comment type="subcellular location">
    <subcellularLocation>
        <location evidence="1">Cell membrane</location>
        <topology evidence="1">Multi-pass membrane protein</topology>
    </subcellularLocation>
</comment>
<dbReference type="GO" id="GO:0022857">
    <property type="term" value="F:transmembrane transporter activity"/>
    <property type="evidence" value="ECO:0007669"/>
    <property type="project" value="InterPro"/>
</dbReference>
<dbReference type="Pfam" id="PF02653">
    <property type="entry name" value="BPD_transp_2"/>
    <property type="match status" value="1"/>
</dbReference>
<feature type="transmembrane region" description="Helical" evidence="6">
    <location>
        <begin position="82"/>
        <end position="100"/>
    </location>
</feature>
<dbReference type="EMBL" id="LT840184">
    <property type="protein sequence ID" value="SMF89988.1"/>
    <property type="molecule type" value="Genomic_DNA"/>
</dbReference>
<evidence type="ECO:0000313" key="8">
    <source>
        <dbReference type="Proteomes" id="UP000192940"/>
    </source>
</evidence>
<name>A0A1X7HNW9_9BACL</name>
<keyword evidence="5 6" id="KW-0472">Membrane</keyword>
<organism evidence="7 8">
    <name type="scientific">Paenibacillus uliginis N3/975</name>
    <dbReference type="NCBI Taxonomy" id="1313296"/>
    <lineage>
        <taxon>Bacteria</taxon>
        <taxon>Bacillati</taxon>
        <taxon>Bacillota</taxon>
        <taxon>Bacilli</taxon>
        <taxon>Bacillales</taxon>
        <taxon>Paenibacillaceae</taxon>
        <taxon>Paenibacillus</taxon>
    </lineage>
</organism>
<sequence length="355" mass="37205">MNKLMKYVSPLLQPIVAVIVGLLAGAIAIVIAGGDIMETYAEMWKGAFGGFYFLTNTLSRATPIILVGLGAAFAFRAGFFNLGSPGQMIFGALAAALVGLYMPGPGWLVCVAALLAGIIAGGLWSVMAGYFDARFAVNLLISTLLLNYVADLFAGYLVAYPLKDTSGSAAMAQSAMLENQVWLPKLFSGMPLHIGFVFAVIAAVVIYVLLKRSVAGYEVRMLGGNPLFALYGGIKRGSMMIGAMFVSGGLAGLGGAVEILGSQYRYIDGALTTADYAWTGIMAALLAGSHPIGTLISAIFLAALQTGGMGVERNTEVPLEVGAIIQAVLILFISARFTYSFLKRRKGNKSHGTAV</sequence>
<evidence type="ECO:0000256" key="2">
    <source>
        <dbReference type="ARBA" id="ARBA00022475"/>
    </source>
</evidence>
<feature type="transmembrane region" description="Helical" evidence="6">
    <location>
        <begin position="51"/>
        <end position="75"/>
    </location>
</feature>
<feature type="transmembrane region" description="Helical" evidence="6">
    <location>
        <begin position="281"/>
        <end position="303"/>
    </location>
</feature>
<keyword evidence="7" id="KW-0762">Sugar transport</keyword>